<protein>
    <submittedName>
        <fullName evidence="2">Uncharacterized protein</fullName>
    </submittedName>
</protein>
<dbReference type="EMBL" id="KZ613912">
    <property type="protein sequence ID" value="PMD51754.1"/>
    <property type="molecule type" value="Genomic_DNA"/>
</dbReference>
<dbReference type="GeneID" id="36584273"/>
<feature type="compositionally biased region" description="Basic residues" evidence="1">
    <location>
        <begin position="1"/>
        <end position="15"/>
    </location>
</feature>
<keyword evidence="3" id="KW-1185">Reference proteome</keyword>
<accession>A0A2J6SLW6</accession>
<feature type="region of interest" description="Disordered" evidence="1">
    <location>
        <begin position="140"/>
        <end position="166"/>
    </location>
</feature>
<name>A0A2J6SLW6_9HELO</name>
<reference evidence="2 3" key="1">
    <citation type="submission" date="2016-04" db="EMBL/GenBank/DDBJ databases">
        <title>A degradative enzymes factory behind the ericoid mycorrhizal symbiosis.</title>
        <authorList>
            <consortium name="DOE Joint Genome Institute"/>
            <person name="Martino E."/>
            <person name="Morin E."/>
            <person name="Grelet G."/>
            <person name="Kuo A."/>
            <person name="Kohler A."/>
            <person name="Daghino S."/>
            <person name="Barry K."/>
            <person name="Choi C."/>
            <person name="Cichocki N."/>
            <person name="Clum A."/>
            <person name="Copeland A."/>
            <person name="Hainaut M."/>
            <person name="Haridas S."/>
            <person name="Labutti K."/>
            <person name="Lindquist E."/>
            <person name="Lipzen A."/>
            <person name="Khouja H.-R."/>
            <person name="Murat C."/>
            <person name="Ohm R."/>
            <person name="Olson A."/>
            <person name="Spatafora J."/>
            <person name="Veneault-Fourrey C."/>
            <person name="Henrissat B."/>
            <person name="Grigoriev I."/>
            <person name="Martin F."/>
            <person name="Perotto S."/>
        </authorList>
    </citation>
    <scope>NUCLEOTIDE SEQUENCE [LARGE SCALE GENOMIC DNA]</scope>
    <source>
        <strain evidence="2 3">E</strain>
    </source>
</reference>
<evidence type="ECO:0000313" key="2">
    <source>
        <dbReference type="EMBL" id="PMD51754.1"/>
    </source>
</evidence>
<organism evidence="2 3">
    <name type="scientific">Hyaloscypha bicolor E</name>
    <dbReference type="NCBI Taxonomy" id="1095630"/>
    <lineage>
        <taxon>Eukaryota</taxon>
        <taxon>Fungi</taxon>
        <taxon>Dikarya</taxon>
        <taxon>Ascomycota</taxon>
        <taxon>Pezizomycotina</taxon>
        <taxon>Leotiomycetes</taxon>
        <taxon>Helotiales</taxon>
        <taxon>Hyaloscyphaceae</taxon>
        <taxon>Hyaloscypha</taxon>
        <taxon>Hyaloscypha bicolor</taxon>
    </lineage>
</organism>
<dbReference type="AlphaFoldDB" id="A0A2J6SLW6"/>
<dbReference type="RefSeq" id="XP_024728658.1">
    <property type="nucleotide sequence ID" value="XM_024876194.1"/>
</dbReference>
<evidence type="ECO:0000256" key="1">
    <source>
        <dbReference type="SAM" id="MobiDB-lite"/>
    </source>
</evidence>
<dbReference type="InParanoid" id="A0A2J6SLW6"/>
<gene>
    <name evidence="2" type="ORF">K444DRAFT_546121</name>
</gene>
<dbReference type="Proteomes" id="UP000235371">
    <property type="component" value="Unassembled WGS sequence"/>
</dbReference>
<sequence>MSRHSGSSRHRSHHSRSTESNPEDLVEQVKSIITLLYEVVSSRPYEWEAYLPSARSAMTALDHLHFFRDPQRFAEQVWMLHGLQDYAFHDSDSGCIRDIAEWCQTAWLRILRNYPENVDTLTGLGRNWLQRAQATLARIHREEGNDSSSQGSSSQAGNSTQGHLSNEDKYNADERLASPPADPRRQGPLYVEARGYLQPAVDFYARALRSADALGSTTGEILASAAESQMSLGNVTGPPGDERHFAQAIRYLRRAEAAPGYILSVYLQQYLNDYGRYVS</sequence>
<feature type="region of interest" description="Disordered" evidence="1">
    <location>
        <begin position="1"/>
        <end position="23"/>
    </location>
</feature>
<dbReference type="OrthoDB" id="5366687at2759"/>
<feature type="compositionally biased region" description="Low complexity" evidence="1">
    <location>
        <begin position="147"/>
        <end position="162"/>
    </location>
</feature>
<proteinExistence type="predicted"/>
<evidence type="ECO:0000313" key="3">
    <source>
        <dbReference type="Proteomes" id="UP000235371"/>
    </source>
</evidence>
<dbReference type="STRING" id="1095630.A0A2J6SLW6"/>